<keyword evidence="16" id="KW-1185">Reference proteome</keyword>
<dbReference type="Pfam" id="PF00412">
    <property type="entry name" value="LIM"/>
    <property type="match status" value="1"/>
</dbReference>
<evidence type="ECO:0000256" key="5">
    <source>
        <dbReference type="ARBA" id="ARBA00023038"/>
    </source>
</evidence>
<evidence type="ECO:0000256" key="3">
    <source>
        <dbReference type="ARBA" id="ARBA00022737"/>
    </source>
</evidence>
<dbReference type="GO" id="GO:0005634">
    <property type="term" value="C:nucleus"/>
    <property type="evidence" value="ECO:0007669"/>
    <property type="project" value="UniProtKB-SubCell"/>
</dbReference>
<dbReference type="Gene3D" id="2.10.110.10">
    <property type="entry name" value="Cysteine Rich Protein"/>
    <property type="match status" value="1"/>
</dbReference>
<evidence type="ECO:0000256" key="10">
    <source>
        <dbReference type="PROSITE-ProRule" id="PRU00125"/>
    </source>
</evidence>
<evidence type="ECO:0000256" key="12">
    <source>
        <dbReference type="SAM" id="MobiDB-lite"/>
    </source>
</evidence>
<evidence type="ECO:0000256" key="6">
    <source>
        <dbReference type="ARBA" id="ARBA00023125"/>
    </source>
</evidence>
<dbReference type="PROSITE" id="PS50071">
    <property type="entry name" value="HOMEOBOX_2"/>
    <property type="match status" value="1"/>
</dbReference>
<evidence type="ECO:0000256" key="7">
    <source>
        <dbReference type="ARBA" id="ARBA00023155"/>
    </source>
</evidence>
<evidence type="ECO:0000259" key="14">
    <source>
        <dbReference type="PROSITE" id="PS50071"/>
    </source>
</evidence>
<keyword evidence="3" id="KW-0677">Repeat</keyword>
<dbReference type="PANTHER" id="PTHR24208">
    <property type="entry name" value="LIM/HOMEOBOX PROTEIN LHX"/>
    <property type="match status" value="1"/>
</dbReference>
<protein>
    <submittedName>
        <fullName evidence="15">Arrowhead-like protein</fullName>
    </submittedName>
</protein>
<dbReference type="GO" id="GO:0000981">
    <property type="term" value="F:DNA-binding transcription factor activity, RNA polymerase II-specific"/>
    <property type="evidence" value="ECO:0007669"/>
    <property type="project" value="TreeGrafter"/>
</dbReference>
<dbReference type="PROSITE" id="PS50023">
    <property type="entry name" value="LIM_DOMAIN_2"/>
    <property type="match status" value="1"/>
</dbReference>
<evidence type="ECO:0000313" key="15">
    <source>
        <dbReference type="EMBL" id="OTF80604.1"/>
    </source>
</evidence>
<feature type="DNA-binding region" description="Homeobox" evidence="9">
    <location>
        <begin position="257"/>
        <end position="316"/>
    </location>
</feature>
<evidence type="ECO:0000256" key="9">
    <source>
        <dbReference type="PROSITE-ProRule" id="PRU00108"/>
    </source>
</evidence>
<evidence type="ECO:0000256" key="4">
    <source>
        <dbReference type="ARBA" id="ARBA00022833"/>
    </source>
</evidence>
<comment type="subcellular location">
    <subcellularLocation>
        <location evidence="1 9 11">Nucleus</location>
    </subcellularLocation>
</comment>
<keyword evidence="6 9" id="KW-0238">DNA-binding</keyword>
<dbReference type="Gene3D" id="1.10.10.60">
    <property type="entry name" value="Homeodomain-like"/>
    <property type="match status" value="1"/>
</dbReference>
<dbReference type="SUPFAM" id="SSF57716">
    <property type="entry name" value="Glucocorticoid receptor-like (DNA-binding domain)"/>
    <property type="match status" value="1"/>
</dbReference>
<dbReference type="SMART" id="SM00389">
    <property type="entry name" value="HOX"/>
    <property type="match status" value="1"/>
</dbReference>
<feature type="compositionally biased region" description="Polar residues" evidence="12">
    <location>
        <begin position="213"/>
        <end position="230"/>
    </location>
</feature>
<dbReference type="SUPFAM" id="SSF46689">
    <property type="entry name" value="Homeodomain-like"/>
    <property type="match status" value="1"/>
</dbReference>
<evidence type="ECO:0000259" key="13">
    <source>
        <dbReference type="PROSITE" id="PS50023"/>
    </source>
</evidence>
<dbReference type="InterPro" id="IPR050453">
    <property type="entry name" value="LIM_Homeobox_TF"/>
</dbReference>
<sequence length="385" mass="43439">MTIGHSQLTQIIDSVFSRISIPNTIQFNSFFSVRFHNRYVLAAIKHFQHHQSLPLFPVIIIGIHIVYGKFILSNCSQCGQSLGQSRSCYIRNGRIYCKDDNCRLMKKCSKCNRTISANDWVRRAGMLVYHLACFACDLCQRQLSTGEKFTLEKQQQQQQHHPNNNQLSPLSSTNSNSTISQQQSSLSYLATAATNHHHQHNRHQQTLTIITSESSNGHNQSTPPTSTNIRSNSSLSSSSSSNNNNNNSNSNNNNSKTKRVRTTFTEDQLSILQANFQQDSNPDGQDLERIATLTGLSKRVTQVWFQNSRARQKKFMNKSTISSTSHHHHHHHTHPVIQVSHPQQQPPSSARHANSFDSTQSSSLLINCQQQQQSNGNVVQVAKMI</sequence>
<comment type="caution">
    <text evidence="15">The sequence shown here is derived from an EMBL/GenBank/DDBJ whole genome shotgun (WGS) entry which is preliminary data.</text>
</comment>
<keyword evidence="7 9" id="KW-0371">Homeobox</keyword>
<feature type="domain" description="Homeobox" evidence="14">
    <location>
        <begin position="255"/>
        <end position="315"/>
    </location>
</feature>
<evidence type="ECO:0000256" key="8">
    <source>
        <dbReference type="ARBA" id="ARBA00023242"/>
    </source>
</evidence>
<keyword evidence="4 10" id="KW-0862">Zinc</keyword>
<dbReference type="CDD" id="cd00086">
    <property type="entry name" value="homeodomain"/>
    <property type="match status" value="1"/>
</dbReference>
<gene>
    <name evidence="15" type="ORF">BLA29_002631</name>
</gene>
<dbReference type="FunFam" id="1.10.10.60:FF:000027">
    <property type="entry name" value="LIM/homeobox protein Lhx9"/>
    <property type="match status" value="1"/>
</dbReference>
<dbReference type="OrthoDB" id="10068367at2759"/>
<feature type="compositionally biased region" description="Basic residues" evidence="12">
    <location>
        <begin position="325"/>
        <end position="334"/>
    </location>
</feature>
<proteinExistence type="predicted"/>
<evidence type="ECO:0000256" key="1">
    <source>
        <dbReference type="ARBA" id="ARBA00004123"/>
    </source>
</evidence>
<keyword evidence="2 10" id="KW-0479">Metal-binding</keyword>
<dbReference type="EMBL" id="MUJZ01017443">
    <property type="protein sequence ID" value="OTF80604.1"/>
    <property type="molecule type" value="Genomic_DNA"/>
</dbReference>
<keyword evidence="8 9" id="KW-0539">Nucleus</keyword>
<dbReference type="AlphaFoldDB" id="A0A1Y3BKR6"/>
<dbReference type="GO" id="GO:0046872">
    <property type="term" value="F:metal ion binding"/>
    <property type="evidence" value="ECO:0007669"/>
    <property type="project" value="UniProtKB-KW"/>
</dbReference>
<evidence type="ECO:0000313" key="16">
    <source>
        <dbReference type="Proteomes" id="UP000194236"/>
    </source>
</evidence>
<evidence type="ECO:0000256" key="2">
    <source>
        <dbReference type="ARBA" id="ARBA00022723"/>
    </source>
</evidence>
<feature type="compositionally biased region" description="Low complexity" evidence="12">
    <location>
        <begin position="231"/>
        <end position="255"/>
    </location>
</feature>
<feature type="compositionally biased region" description="Low complexity" evidence="12">
    <location>
        <begin position="335"/>
        <end position="349"/>
    </location>
</feature>
<keyword evidence="5 10" id="KW-0440">LIM domain</keyword>
<dbReference type="PANTHER" id="PTHR24208:SF127">
    <property type="entry name" value="LIM_HOMEOBOX PROTEIN AWH"/>
    <property type="match status" value="1"/>
</dbReference>
<feature type="compositionally biased region" description="Low complexity" evidence="12">
    <location>
        <begin position="154"/>
        <end position="185"/>
    </location>
</feature>
<dbReference type="Proteomes" id="UP000194236">
    <property type="component" value="Unassembled WGS sequence"/>
</dbReference>
<name>A0A1Y3BKR6_EURMA</name>
<feature type="region of interest" description="Disordered" evidence="12">
    <location>
        <begin position="319"/>
        <end position="362"/>
    </location>
</feature>
<feature type="region of interest" description="Disordered" evidence="12">
    <location>
        <begin position="213"/>
        <end position="261"/>
    </location>
</feature>
<dbReference type="GO" id="GO:0000977">
    <property type="term" value="F:RNA polymerase II transcription regulatory region sequence-specific DNA binding"/>
    <property type="evidence" value="ECO:0007669"/>
    <property type="project" value="TreeGrafter"/>
</dbReference>
<dbReference type="SMART" id="SM00132">
    <property type="entry name" value="LIM"/>
    <property type="match status" value="2"/>
</dbReference>
<dbReference type="Pfam" id="PF00046">
    <property type="entry name" value="Homeodomain"/>
    <property type="match status" value="1"/>
</dbReference>
<dbReference type="GO" id="GO:0030182">
    <property type="term" value="P:neuron differentiation"/>
    <property type="evidence" value="ECO:0007669"/>
    <property type="project" value="TreeGrafter"/>
</dbReference>
<dbReference type="PROSITE" id="PS00478">
    <property type="entry name" value="LIM_DOMAIN_1"/>
    <property type="match status" value="1"/>
</dbReference>
<dbReference type="InterPro" id="IPR009057">
    <property type="entry name" value="Homeodomain-like_sf"/>
</dbReference>
<dbReference type="InterPro" id="IPR001781">
    <property type="entry name" value="Znf_LIM"/>
</dbReference>
<organism evidence="15 16">
    <name type="scientific">Euroglyphus maynei</name>
    <name type="common">Mayne's house dust mite</name>
    <dbReference type="NCBI Taxonomy" id="6958"/>
    <lineage>
        <taxon>Eukaryota</taxon>
        <taxon>Metazoa</taxon>
        <taxon>Ecdysozoa</taxon>
        <taxon>Arthropoda</taxon>
        <taxon>Chelicerata</taxon>
        <taxon>Arachnida</taxon>
        <taxon>Acari</taxon>
        <taxon>Acariformes</taxon>
        <taxon>Sarcoptiformes</taxon>
        <taxon>Astigmata</taxon>
        <taxon>Psoroptidia</taxon>
        <taxon>Analgoidea</taxon>
        <taxon>Pyroglyphidae</taxon>
        <taxon>Pyroglyphinae</taxon>
        <taxon>Euroglyphus</taxon>
    </lineage>
</organism>
<evidence type="ECO:0000256" key="11">
    <source>
        <dbReference type="RuleBase" id="RU000682"/>
    </source>
</evidence>
<feature type="domain" description="LIM zinc-binding" evidence="13">
    <location>
        <begin position="106"/>
        <end position="167"/>
    </location>
</feature>
<feature type="region of interest" description="Disordered" evidence="12">
    <location>
        <begin position="150"/>
        <end position="185"/>
    </location>
</feature>
<dbReference type="InterPro" id="IPR001356">
    <property type="entry name" value="HD"/>
</dbReference>
<reference evidence="15 16" key="1">
    <citation type="submission" date="2017-03" db="EMBL/GenBank/DDBJ databases">
        <title>Genome Survey of Euroglyphus maynei.</title>
        <authorList>
            <person name="Arlian L.G."/>
            <person name="Morgan M.S."/>
            <person name="Rider S.D."/>
        </authorList>
    </citation>
    <scope>NUCLEOTIDE SEQUENCE [LARGE SCALE GENOMIC DNA]</scope>
    <source>
        <strain evidence="15">Arlian Lab</strain>
        <tissue evidence="15">Whole body</tissue>
    </source>
</reference>
<accession>A0A1Y3BKR6</accession>